<dbReference type="Gene3D" id="3.40.190.10">
    <property type="entry name" value="Periplasmic binding protein-like II"/>
    <property type="match status" value="2"/>
</dbReference>
<dbReference type="PANTHER" id="PTHR35936:SF17">
    <property type="entry name" value="ARGININE-BINDING EXTRACELLULAR PROTEIN ARTP"/>
    <property type="match status" value="1"/>
</dbReference>
<protein>
    <submittedName>
        <fullName evidence="3">Transporter substrate-binding domain-containing protein</fullName>
    </submittedName>
</protein>
<reference evidence="4" key="1">
    <citation type="journal article" date="2020" name="Mol. Plant Microbe">
        <title>Rhizobial microsymbionts of the narrowly endemic Oxytropis species growing in Kamchatka are characterized by significant genetic diversity and possess a set of genes that are associated with T3SS and T6SS secretion systems and can affect the development of symbiosis.</title>
        <authorList>
            <person name="Safronova V."/>
            <person name="Guro P."/>
            <person name="Sazanova A."/>
            <person name="Kuznetsova I."/>
            <person name="Belimov A."/>
            <person name="Yakubov V."/>
            <person name="Chirak E."/>
            <person name="Afonin A."/>
            <person name="Gogolev Y."/>
            <person name="Andronov E."/>
            <person name="Tikhonovich I."/>
        </authorList>
    </citation>
    <scope>NUCLEOTIDE SEQUENCE [LARGE SCALE GENOMIC DNA]</scope>
    <source>
        <strain evidence="4">581</strain>
    </source>
</reference>
<dbReference type="RefSeq" id="WP_184511801.1">
    <property type="nucleotide sequence ID" value="NZ_CP050292.1"/>
</dbReference>
<proteinExistence type="predicted"/>
<dbReference type="Proteomes" id="UP000515291">
    <property type="component" value="Chromosome"/>
</dbReference>
<evidence type="ECO:0000313" key="4">
    <source>
        <dbReference type="Proteomes" id="UP000515291"/>
    </source>
</evidence>
<dbReference type="KEGG" id="trb:HB776_18105"/>
<keyword evidence="1" id="KW-0732">Signal</keyword>
<gene>
    <name evidence="3" type="ORF">HB776_18105</name>
</gene>
<dbReference type="SMART" id="SM00062">
    <property type="entry name" value="PBPb"/>
    <property type="match status" value="1"/>
</dbReference>
<feature type="domain" description="Solute-binding protein family 3/N-terminal" evidence="2">
    <location>
        <begin position="19"/>
        <end position="239"/>
    </location>
</feature>
<dbReference type="InterPro" id="IPR001638">
    <property type="entry name" value="Solute-binding_3/MltF_N"/>
</dbReference>
<accession>A0A7G6U1M3</accession>
<name>A0A7G6U1M3_9BRAD</name>
<sequence>MTAFHASEIALIELAPTGIIRAAINTGNPVLARKGTTGSDPTGVSVDLALELGRRLGIAVRVVSFDAAGEVFSAMDRDEWDIAFLAIEPARAETIAFTAPYVAIEGTYLVHADSPYFSVADIDVEGMRIAAVNNAAYDLFLRRSLQYAHIVRALNHGEATDLFVSGQAQVLAGVRQALDSYAAAHKDIRVITDSYMTLKQAMATPKKRMNAATVLRSFVNDVKASGFISNALASNGQSPTLAAWP</sequence>
<dbReference type="Pfam" id="PF00497">
    <property type="entry name" value="SBP_bac_3"/>
    <property type="match status" value="1"/>
</dbReference>
<dbReference type="AlphaFoldDB" id="A0A7G6U1M3"/>
<evidence type="ECO:0000259" key="2">
    <source>
        <dbReference type="SMART" id="SM00062"/>
    </source>
</evidence>
<dbReference type="EMBL" id="CP050292">
    <property type="protein sequence ID" value="QND72905.1"/>
    <property type="molecule type" value="Genomic_DNA"/>
</dbReference>
<dbReference type="PANTHER" id="PTHR35936">
    <property type="entry name" value="MEMBRANE-BOUND LYTIC MUREIN TRANSGLYCOSYLASE F"/>
    <property type="match status" value="1"/>
</dbReference>
<organism evidence="3 4">
    <name type="scientific">Tardiphaga robiniae</name>
    <dbReference type="NCBI Taxonomy" id="943830"/>
    <lineage>
        <taxon>Bacteria</taxon>
        <taxon>Pseudomonadati</taxon>
        <taxon>Pseudomonadota</taxon>
        <taxon>Alphaproteobacteria</taxon>
        <taxon>Hyphomicrobiales</taxon>
        <taxon>Nitrobacteraceae</taxon>
        <taxon>Tardiphaga</taxon>
    </lineage>
</organism>
<dbReference type="SUPFAM" id="SSF53850">
    <property type="entry name" value="Periplasmic binding protein-like II"/>
    <property type="match status" value="1"/>
</dbReference>
<evidence type="ECO:0000313" key="3">
    <source>
        <dbReference type="EMBL" id="QND72905.1"/>
    </source>
</evidence>
<evidence type="ECO:0000256" key="1">
    <source>
        <dbReference type="ARBA" id="ARBA00022729"/>
    </source>
</evidence>